<dbReference type="Proteomes" id="UP000308530">
    <property type="component" value="Chromosome"/>
</dbReference>
<dbReference type="PIRSF" id="PIRSF010521">
    <property type="entry name" value="DUF922_bac"/>
    <property type="match status" value="1"/>
</dbReference>
<proteinExistence type="predicted"/>
<accession>A0ABX6QQE3</accession>
<feature type="signal peptide" evidence="1">
    <location>
        <begin position="1"/>
        <end position="26"/>
    </location>
</feature>
<gene>
    <name evidence="2" type="ORF">FE840_014815</name>
</gene>
<evidence type="ECO:0000313" key="3">
    <source>
        <dbReference type="Proteomes" id="UP000308530"/>
    </source>
</evidence>
<organism evidence="2 3">
    <name type="scientific">Peteryoungia desertarenae</name>
    <dbReference type="NCBI Taxonomy" id="1813451"/>
    <lineage>
        <taxon>Bacteria</taxon>
        <taxon>Pseudomonadati</taxon>
        <taxon>Pseudomonadota</taxon>
        <taxon>Alphaproteobacteria</taxon>
        <taxon>Hyphomicrobiales</taxon>
        <taxon>Rhizobiaceae</taxon>
        <taxon>Peteryoungia</taxon>
    </lineage>
</organism>
<dbReference type="InterPro" id="IPR010321">
    <property type="entry name" value="DUF922"/>
</dbReference>
<keyword evidence="3" id="KW-1185">Reference proteome</keyword>
<protein>
    <submittedName>
        <fullName evidence="2">DUF922 domain-containing protein</fullName>
    </submittedName>
</protein>
<dbReference type="Pfam" id="PF06037">
    <property type="entry name" value="DUF922"/>
    <property type="match status" value="1"/>
</dbReference>
<feature type="chain" id="PRO_5046247842" evidence="1">
    <location>
        <begin position="27"/>
        <end position="206"/>
    </location>
</feature>
<evidence type="ECO:0000313" key="2">
    <source>
        <dbReference type="EMBL" id="QLF70709.1"/>
    </source>
</evidence>
<name>A0ABX6QQE3_9HYPH</name>
<evidence type="ECO:0000256" key="1">
    <source>
        <dbReference type="SAM" id="SignalP"/>
    </source>
</evidence>
<dbReference type="EMBL" id="CP058350">
    <property type="protein sequence ID" value="QLF70709.1"/>
    <property type="molecule type" value="Genomic_DNA"/>
</dbReference>
<sequence length="206" mass="23678">MTTYRRLPALGLGMAMIAIGIPAAEAEMLATKSITYFNIGGRTAEEIDNELTRKGPLTNSTGLRHPGATRIQFGGDLSYVEDGRRCWVEDVQVTVNTRIILPRWTNRKRADTDMALLWDTLASDIKRHEERHAEIARQYARELQDALTRLRPERDCTRMQDKVAETTDRVTDEHDKAQIQFDRVEAKNFEARMIRLLRYRSGRSTN</sequence>
<reference evidence="2 3" key="1">
    <citation type="submission" date="2020-06" db="EMBL/GenBank/DDBJ databases">
        <title>Genome sequence of Rhizobium sp strain ADMK78.</title>
        <authorList>
            <person name="Rahi P."/>
        </authorList>
    </citation>
    <scope>NUCLEOTIDE SEQUENCE [LARGE SCALE GENOMIC DNA]</scope>
    <source>
        <strain evidence="2 3">ADMK78</strain>
    </source>
</reference>
<keyword evidence="1" id="KW-0732">Signal</keyword>